<evidence type="ECO:0000313" key="3">
    <source>
        <dbReference type="Proteomes" id="UP000616885"/>
    </source>
</evidence>
<dbReference type="EMBL" id="JADCTT010000001">
    <property type="protein sequence ID" value="KAF9759821.1"/>
    <property type="molecule type" value="Genomic_DNA"/>
</dbReference>
<sequence length="125" mass="14317">MSSLPELFNPILGHGSEQSFPQFSKFPLEIRVHIFKLSLLRERFFQLWLERDDQLVGPKDRISGNRYIVNVQGRNIHSKLLRVNRDARHAALAFTECTFHVDMSGVAELGAWACSMSTQREISCA</sequence>
<dbReference type="InterPro" id="IPR045518">
    <property type="entry name" value="2EXR"/>
</dbReference>
<dbReference type="Pfam" id="PF20150">
    <property type="entry name" value="2EXR"/>
    <property type="match status" value="1"/>
</dbReference>
<feature type="domain" description="2EXR" evidence="1">
    <location>
        <begin position="20"/>
        <end position="103"/>
    </location>
</feature>
<dbReference type="Proteomes" id="UP000616885">
    <property type="component" value="Unassembled WGS sequence"/>
</dbReference>
<name>A0A8H7NQ10_BIOOC</name>
<organism evidence="2 3">
    <name type="scientific">Bionectria ochroleuca</name>
    <name type="common">Gliocladium roseum</name>
    <dbReference type="NCBI Taxonomy" id="29856"/>
    <lineage>
        <taxon>Eukaryota</taxon>
        <taxon>Fungi</taxon>
        <taxon>Dikarya</taxon>
        <taxon>Ascomycota</taxon>
        <taxon>Pezizomycotina</taxon>
        <taxon>Sordariomycetes</taxon>
        <taxon>Hypocreomycetidae</taxon>
        <taxon>Hypocreales</taxon>
        <taxon>Bionectriaceae</taxon>
        <taxon>Clonostachys</taxon>
    </lineage>
</organism>
<protein>
    <recommendedName>
        <fullName evidence="1">2EXR domain-containing protein</fullName>
    </recommendedName>
</protein>
<dbReference type="AlphaFoldDB" id="A0A8H7NQ10"/>
<comment type="caution">
    <text evidence="2">The sequence shown here is derived from an EMBL/GenBank/DDBJ whole genome shotgun (WGS) entry which is preliminary data.</text>
</comment>
<reference evidence="2" key="1">
    <citation type="submission" date="2020-10" db="EMBL/GenBank/DDBJ databases">
        <title>High-Quality Genome Resource of Clonostachys rosea strain S41 by Oxford Nanopore Long-Read Sequencing.</title>
        <authorList>
            <person name="Wang H."/>
        </authorList>
    </citation>
    <scope>NUCLEOTIDE SEQUENCE</scope>
    <source>
        <strain evidence="2">S41</strain>
    </source>
</reference>
<evidence type="ECO:0000313" key="2">
    <source>
        <dbReference type="EMBL" id="KAF9759821.1"/>
    </source>
</evidence>
<proteinExistence type="predicted"/>
<gene>
    <name evidence="2" type="ORF">IM811_001515</name>
</gene>
<accession>A0A8H7NQ10</accession>
<evidence type="ECO:0000259" key="1">
    <source>
        <dbReference type="Pfam" id="PF20150"/>
    </source>
</evidence>